<dbReference type="PANTHER" id="PTHR38696:SF1">
    <property type="entry name" value="MEDIATOR OF RNA POLYMERASE II TRANSCRIPTION SUBUNIT 13"/>
    <property type="match status" value="1"/>
</dbReference>
<accession>A0ABR0RKP4</accession>
<dbReference type="Proteomes" id="UP001334248">
    <property type="component" value="Unassembled WGS sequence"/>
</dbReference>
<proteinExistence type="predicted"/>
<evidence type="ECO:0008006" key="4">
    <source>
        <dbReference type="Google" id="ProtNLM"/>
    </source>
</evidence>
<evidence type="ECO:0000313" key="3">
    <source>
        <dbReference type="Proteomes" id="UP001334248"/>
    </source>
</evidence>
<dbReference type="PANTHER" id="PTHR38696">
    <property type="entry name" value="MEDIATOR OF RNA POLYMERASE II TRANSCRIPTION SUBUNIT 13"/>
    <property type="match status" value="1"/>
</dbReference>
<dbReference type="RefSeq" id="XP_064729267.1">
    <property type="nucleotide sequence ID" value="XM_064874867.1"/>
</dbReference>
<protein>
    <recommendedName>
        <fullName evidence="4">Lectin</fullName>
    </recommendedName>
</protein>
<keyword evidence="3" id="KW-1185">Reference proteome</keyword>
<comment type="caution">
    <text evidence="2">The sequence shown here is derived from an EMBL/GenBank/DDBJ whole genome shotgun (WGS) entry which is preliminary data.</text>
</comment>
<organism evidence="2 3">
    <name type="scientific">Knufia obscura</name>
    <dbReference type="NCBI Taxonomy" id="1635080"/>
    <lineage>
        <taxon>Eukaryota</taxon>
        <taxon>Fungi</taxon>
        <taxon>Dikarya</taxon>
        <taxon>Ascomycota</taxon>
        <taxon>Pezizomycotina</taxon>
        <taxon>Eurotiomycetes</taxon>
        <taxon>Chaetothyriomycetidae</taxon>
        <taxon>Chaetothyriales</taxon>
        <taxon>Trichomeriaceae</taxon>
        <taxon>Knufia</taxon>
    </lineage>
</organism>
<feature type="compositionally biased region" description="Low complexity" evidence="1">
    <location>
        <begin position="16"/>
        <end position="30"/>
    </location>
</feature>
<sequence>MTTEASKPRPTITAETTSNSPNHAAASSSTPSPPPYQTLSTSPTFAVISFNMIDHIRFINFPTVYDGKASSLVRLAWPDGIQWFGWYNLAYEFQLRGKPWKDDERGNVKTHKFIRVLLQGLHDLGWVYDASVTVGAKLSQKDTLVFRKHDETMPPIRFFTISFDQMDRITVHDAPAGVSQQLIHCFKVAGWSKESAYVEDKMEIRLKKSYLLADGEKAVEVRLMLLAIVETLEQSGYRIYASLKVVNAESGVPDSLVCCRTKIAEDAGTVGGDMS</sequence>
<dbReference type="GeneID" id="89999903"/>
<feature type="region of interest" description="Disordered" evidence="1">
    <location>
        <begin position="1"/>
        <end position="38"/>
    </location>
</feature>
<name>A0ABR0RKP4_9EURO</name>
<dbReference type="EMBL" id="JAVHJV010000007">
    <property type="protein sequence ID" value="KAK5941177.1"/>
    <property type="molecule type" value="Genomic_DNA"/>
</dbReference>
<gene>
    <name evidence="2" type="ORF">PMZ80_006454</name>
</gene>
<reference evidence="2 3" key="1">
    <citation type="journal article" date="2023" name="Res Sq">
        <title>Genomic and morphological characterization of Knufia obscura isolated from the Mars 2020 spacecraft assembly facility.</title>
        <authorList>
            <person name="Chander A.M."/>
            <person name="Teixeira M.M."/>
            <person name="Singh N.K."/>
            <person name="Williams M.P."/>
            <person name="Parker C.W."/>
            <person name="Leo P."/>
            <person name="Stajich J.E."/>
            <person name="Torok T."/>
            <person name="Tighe S."/>
            <person name="Mason C.E."/>
            <person name="Venkateswaran K."/>
        </authorList>
    </citation>
    <scope>NUCLEOTIDE SEQUENCE [LARGE SCALE GENOMIC DNA]</scope>
    <source>
        <strain evidence="2 3">CCFEE 5817</strain>
    </source>
</reference>
<evidence type="ECO:0000256" key="1">
    <source>
        <dbReference type="SAM" id="MobiDB-lite"/>
    </source>
</evidence>
<evidence type="ECO:0000313" key="2">
    <source>
        <dbReference type="EMBL" id="KAK5941177.1"/>
    </source>
</evidence>